<comment type="caution">
    <text evidence="6">The sequence shown here is derived from an EMBL/GenBank/DDBJ whole genome shotgun (WGS) entry which is preliminary data.</text>
</comment>
<dbReference type="PROSITE" id="PS01211">
    <property type="entry name" value="UPF0001"/>
    <property type="match status" value="1"/>
</dbReference>
<dbReference type="InterPro" id="IPR011078">
    <property type="entry name" value="PyrdxlP_homeostasis"/>
</dbReference>
<dbReference type="SUPFAM" id="SSF51419">
    <property type="entry name" value="PLP-binding barrel"/>
    <property type="match status" value="1"/>
</dbReference>
<organism evidence="6 8">
    <name type="scientific">Clostridium symbiosum</name>
    <name type="common">Bacteroides symbiosus</name>
    <dbReference type="NCBI Taxonomy" id="1512"/>
    <lineage>
        <taxon>Bacteria</taxon>
        <taxon>Bacillati</taxon>
        <taxon>Bacillota</taxon>
        <taxon>Clostridia</taxon>
        <taxon>Lachnospirales</taxon>
        <taxon>Lachnospiraceae</taxon>
        <taxon>Otoolea</taxon>
    </lineage>
</organism>
<sequence length="234" mass="26148">MIRENLNDVKENIVSACRASNRQPQDVTLIAVSKTKPVELLREAYDAGVRDFGENKVQEILEKAPALPDDIRWHMIGHLQKNKVRQVIDKTVLIHSVDTVALAEQIEKEAAKKNIDVDILLEVNIGEEESKYGFRAGEVLEAVTIISKFSHVHIKGLMTIAPFVENSEENRDIFLKLYQLNVDIKSKNIDNVNMAVLSMGMTGDYMTAIEEGATMIRVGTGIFGARTKMGENLV</sequence>
<dbReference type="Gene3D" id="3.20.20.10">
    <property type="entry name" value="Alanine racemase"/>
    <property type="match status" value="1"/>
</dbReference>
<dbReference type="InterPro" id="IPR001608">
    <property type="entry name" value="Ala_racemase_N"/>
</dbReference>
<dbReference type="HAMAP" id="MF_02087">
    <property type="entry name" value="PLP_homeostasis"/>
    <property type="match status" value="1"/>
</dbReference>
<feature type="modified residue" description="N6-(pyridoxal phosphate)lysine" evidence="2 3">
    <location>
        <position position="34"/>
    </location>
</feature>
<reference evidence="6" key="1">
    <citation type="journal article" date="2022" name="Cell Host Microbe">
        <title>Colonization of the live biotherapeutic product VE303 and modulation of the microbiota and metabolites in healthy volunteers.</title>
        <authorList>
            <person name="Dsouza M."/>
            <person name="Menon R."/>
            <person name="Crossette E."/>
            <person name="Bhattarai S.K."/>
            <person name="Schneider J."/>
            <person name="Kim Y.G."/>
            <person name="Reddy S."/>
            <person name="Caballero S."/>
            <person name="Felix C."/>
            <person name="Cornacchione L."/>
            <person name="Hendrickson J."/>
            <person name="Watson A.R."/>
            <person name="Minot S.S."/>
            <person name="Greenfield N."/>
            <person name="Schopf L."/>
            <person name="Szabady R."/>
            <person name="Patarroyo J."/>
            <person name="Smith W."/>
            <person name="Harrison P."/>
            <person name="Kuijper E.J."/>
            <person name="Kelly C.P."/>
            <person name="Olle B."/>
            <person name="Bobilev D."/>
            <person name="Silber J.L."/>
            <person name="Bucci V."/>
            <person name="Roberts B."/>
            <person name="Faith J."/>
            <person name="Norman J.M."/>
        </authorList>
    </citation>
    <scope>NUCLEOTIDE SEQUENCE</scope>
    <source>
        <strain evidence="6">VE303-04</strain>
    </source>
</reference>
<evidence type="ECO:0000259" key="5">
    <source>
        <dbReference type="Pfam" id="PF01168"/>
    </source>
</evidence>
<comment type="cofactor">
    <cofactor evidence="3">
        <name>pyridoxal 5'-phosphate</name>
        <dbReference type="ChEBI" id="CHEBI:597326"/>
    </cofactor>
</comment>
<comment type="similarity">
    <text evidence="2 4">Belongs to the pyridoxal phosphate-binding protein YggS/PROSC family.</text>
</comment>
<reference evidence="7" key="2">
    <citation type="submission" date="2023-01" db="EMBL/GenBank/DDBJ databases">
        <title>Human gut microbiome strain richness.</title>
        <authorList>
            <person name="Chen-Liaw A."/>
        </authorList>
    </citation>
    <scope>NUCLEOTIDE SEQUENCE</scope>
    <source>
        <strain evidence="7">B1_m1001713B170214d0_201011</strain>
    </source>
</reference>
<dbReference type="PANTHER" id="PTHR10146">
    <property type="entry name" value="PROLINE SYNTHETASE CO-TRANSCRIBED BACTERIAL HOMOLOG PROTEIN"/>
    <property type="match status" value="1"/>
</dbReference>
<accession>A0AAW5F150</accession>
<evidence type="ECO:0000313" key="8">
    <source>
        <dbReference type="Proteomes" id="UP001203136"/>
    </source>
</evidence>
<comment type="function">
    <text evidence="2">Pyridoxal 5'-phosphate (PLP)-binding protein, which is involved in PLP homeostasis.</text>
</comment>
<dbReference type="PIRSF" id="PIRSF004848">
    <property type="entry name" value="YBL036c_PLPDEIII"/>
    <property type="match status" value="1"/>
</dbReference>
<keyword evidence="1 2" id="KW-0663">Pyridoxal phosphate</keyword>
<dbReference type="InterPro" id="IPR029066">
    <property type="entry name" value="PLP-binding_barrel"/>
</dbReference>
<evidence type="ECO:0000313" key="6">
    <source>
        <dbReference type="EMBL" id="MCK0085991.1"/>
    </source>
</evidence>
<evidence type="ECO:0000256" key="3">
    <source>
        <dbReference type="PIRSR" id="PIRSR004848-1"/>
    </source>
</evidence>
<dbReference type="GeneID" id="57970902"/>
<protein>
    <recommendedName>
        <fullName evidence="2">Pyridoxal phosphate homeostasis protein</fullName>
        <shortName evidence="2">PLP homeostasis protein</shortName>
    </recommendedName>
</protein>
<dbReference type="AlphaFoldDB" id="A0AAW5F150"/>
<dbReference type="Proteomes" id="UP001203136">
    <property type="component" value="Unassembled WGS sequence"/>
</dbReference>
<dbReference type="Pfam" id="PF01168">
    <property type="entry name" value="Ala_racemase_N"/>
    <property type="match status" value="1"/>
</dbReference>
<dbReference type="RefSeq" id="WP_003504017.1">
    <property type="nucleotide sequence ID" value="NZ_BAABZD010000004.1"/>
</dbReference>
<evidence type="ECO:0000256" key="1">
    <source>
        <dbReference type="ARBA" id="ARBA00022898"/>
    </source>
</evidence>
<dbReference type="FunFam" id="3.20.20.10:FF:000018">
    <property type="entry name" value="Pyridoxal phosphate homeostasis protein"/>
    <property type="match status" value="1"/>
</dbReference>
<dbReference type="EMBL" id="JAINVB010000001">
    <property type="protein sequence ID" value="MCK0085991.1"/>
    <property type="molecule type" value="Genomic_DNA"/>
</dbReference>
<proteinExistence type="inferred from homology"/>
<evidence type="ECO:0000256" key="4">
    <source>
        <dbReference type="RuleBase" id="RU004514"/>
    </source>
</evidence>
<dbReference type="EMBL" id="JAQLGM010000009">
    <property type="protein sequence ID" value="MDB1999698.1"/>
    <property type="molecule type" value="Genomic_DNA"/>
</dbReference>
<name>A0AAW5F150_CLOSY</name>
<evidence type="ECO:0000256" key="2">
    <source>
        <dbReference type="HAMAP-Rule" id="MF_02087"/>
    </source>
</evidence>
<dbReference type="PANTHER" id="PTHR10146:SF14">
    <property type="entry name" value="PYRIDOXAL PHOSPHATE HOMEOSTASIS PROTEIN"/>
    <property type="match status" value="1"/>
</dbReference>
<dbReference type="Proteomes" id="UP001300871">
    <property type="component" value="Unassembled WGS sequence"/>
</dbReference>
<dbReference type="CDD" id="cd00635">
    <property type="entry name" value="PLPDE_III_YBL036c_like"/>
    <property type="match status" value="1"/>
</dbReference>
<feature type="domain" description="Alanine racemase N-terminal" evidence="5">
    <location>
        <begin position="6"/>
        <end position="226"/>
    </location>
</feature>
<evidence type="ECO:0000313" key="7">
    <source>
        <dbReference type="EMBL" id="MDB1999698.1"/>
    </source>
</evidence>
<dbReference type="NCBIfam" id="TIGR00044">
    <property type="entry name" value="YggS family pyridoxal phosphate-dependent enzyme"/>
    <property type="match status" value="1"/>
</dbReference>
<gene>
    <name evidence="6" type="ORF">K5I21_08960</name>
    <name evidence="7" type="ORF">PM006_05750</name>
</gene>
<dbReference type="GO" id="GO:0030170">
    <property type="term" value="F:pyridoxal phosphate binding"/>
    <property type="evidence" value="ECO:0007669"/>
    <property type="project" value="UniProtKB-UniRule"/>
</dbReference>